<protein>
    <submittedName>
        <fullName evidence="1">DNA alkylation repair protein</fullName>
    </submittedName>
</protein>
<dbReference type="Gene3D" id="1.25.40.290">
    <property type="entry name" value="ARM repeat domains"/>
    <property type="match status" value="1"/>
</dbReference>
<comment type="caution">
    <text evidence="1">The sequence shown here is derived from an EMBL/GenBank/DDBJ whole genome shotgun (WGS) entry which is preliminary data.</text>
</comment>
<dbReference type="EMBL" id="MAAF01000003">
    <property type="protein sequence ID" value="OUR85085.1"/>
    <property type="molecule type" value="Genomic_DNA"/>
</dbReference>
<sequence length="371" mass="42845">MEPFKNLYNEGFYLTLSIHLKSCLPDFNEQEFMALMLCDNFEALELKERMSHTKAVMHQFMPTDFPQAAEILVKLIASLSKAGISEGSVEYMFLPEYIETYGIDHFQESVEVMEQVTQFTSGEFAVRPFLIKYGNKMLAQMILWSQHEYYSVRRLASEGSRPRLPWAIALQEYKKNPVELLPILHQLIDDPTEIVRRSVANNLNDIAKDNPQVVIDFVKEYLGKSEQFDRTLKHACRTLLKQACPETLALFGYDSTGIELTEFEILTNEVNFGEYAQFSFTLKNTSTISKKIRLEYGLYFMKKNGQRSKKVFKISERNLAANESHKVERKQSFKAISTRIFYLGKHQVSIILNGKEFAPKDFVLINASLSE</sequence>
<dbReference type="SUPFAM" id="SSF48371">
    <property type="entry name" value="ARM repeat"/>
    <property type="match status" value="1"/>
</dbReference>
<dbReference type="InterPro" id="IPR016024">
    <property type="entry name" value="ARM-type_fold"/>
</dbReference>
<evidence type="ECO:0000313" key="1">
    <source>
        <dbReference type="EMBL" id="OUR85085.1"/>
    </source>
</evidence>
<accession>A0A1Y5EWA5</accession>
<dbReference type="AlphaFoldDB" id="A0A1Y5EWA5"/>
<evidence type="ECO:0000313" key="2">
    <source>
        <dbReference type="Proteomes" id="UP000243053"/>
    </source>
</evidence>
<dbReference type="PROSITE" id="PS50077">
    <property type="entry name" value="HEAT_REPEAT"/>
    <property type="match status" value="1"/>
</dbReference>
<organism evidence="1 2">
    <name type="scientific">Colwellia psychrerythraea</name>
    <name type="common">Vibrio psychroerythus</name>
    <dbReference type="NCBI Taxonomy" id="28229"/>
    <lineage>
        <taxon>Bacteria</taxon>
        <taxon>Pseudomonadati</taxon>
        <taxon>Pseudomonadota</taxon>
        <taxon>Gammaproteobacteria</taxon>
        <taxon>Alteromonadales</taxon>
        <taxon>Colwelliaceae</taxon>
        <taxon>Colwellia</taxon>
    </lineage>
</organism>
<dbReference type="InterPro" id="IPR014825">
    <property type="entry name" value="DNA_alkylation"/>
</dbReference>
<proteinExistence type="predicted"/>
<reference evidence="2" key="1">
    <citation type="journal article" date="2017" name="Proc. Natl. Acad. Sci. U.S.A.">
        <title>Simulation of Deepwater Horizon oil plume reveals substrate specialization within a complex community of hydrocarbon degraders.</title>
        <authorList>
            <person name="Hu P."/>
            <person name="Dubinsky E.A."/>
            <person name="Probst A.J."/>
            <person name="Wang J."/>
            <person name="Sieber C.M.K."/>
            <person name="Tom L.M."/>
            <person name="Gardinali P."/>
            <person name="Banfield J.F."/>
            <person name="Atlas R.M."/>
            <person name="Andersen G.L."/>
        </authorList>
    </citation>
    <scope>NUCLEOTIDE SEQUENCE [LARGE SCALE GENOMIC DNA]</scope>
</reference>
<dbReference type="Proteomes" id="UP000243053">
    <property type="component" value="Unassembled WGS sequence"/>
</dbReference>
<gene>
    <name evidence="1" type="ORF">A9Q75_00210</name>
</gene>
<dbReference type="InterPro" id="IPR021133">
    <property type="entry name" value="HEAT_type_2"/>
</dbReference>
<dbReference type="Pfam" id="PF08713">
    <property type="entry name" value="DNA_alkylation"/>
    <property type="match status" value="1"/>
</dbReference>
<name>A0A1Y5EWA5_COLPS</name>